<dbReference type="EMBL" id="CM056744">
    <property type="protein sequence ID" value="KAJ8667303.1"/>
    <property type="molecule type" value="Genomic_DNA"/>
</dbReference>
<organism evidence="1 2">
    <name type="scientific">Eretmocerus hayati</name>
    <dbReference type="NCBI Taxonomy" id="131215"/>
    <lineage>
        <taxon>Eukaryota</taxon>
        <taxon>Metazoa</taxon>
        <taxon>Ecdysozoa</taxon>
        <taxon>Arthropoda</taxon>
        <taxon>Hexapoda</taxon>
        <taxon>Insecta</taxon>
        <taxon>Pterygota</taxon>
        <taxon>Neoptera</taxon>
        <taxon>Endopterygota</taxon>
        <taxon>Hymenoptera</taxon>
        <taxon>Apocrita</taxon>
        <taxon>Proctotrupomorpha</taxon>
        <taxon>Chalcidoidea</taxon>
        <taxon>Aphelinidae</taxon>
        <taxon>Aphelininae</taxon>
        <taxon>Eretmocerus</taxon>
    </lineage>
</organism>
<name>A0ACC2N8P7_9HYME</name>
<accession>A0ACC2N8P7</accession>
<reference evidence="1" key="1">
    <citation type="submission" date="2023-04" db="EMBL/GenBank/DDBJ databases">
        <title>A chromosome-level genome assembly of the parasitoid wasp Eretmocerus hayati.</title>
        <authorList>
            <person name="Zhong Y."/>
            <person name="Liu S."/>
            <person name="Liu Y."/>
        </authorList>
    </citation>
    <scope>NUCLEOTIDE SEQUENCE</scope>
    <source>
        <strain evidence="1">ZJU_SS_LIU_2023</strain>
    </source>
</reference>
<sequence>MSTTVETECPSPDKFSPSTEVSHQTVKIYNTDDFDRVTKGIKVAQCMRIKSALPKPEELVNNLEELIISDSLSCSFCNTVFEDKTEQRLHYKLDWHRFNLKQKLHGLKSVTEDSFKLLADKDDVSSISGSEAESQSEVDTGIEISDSPKEGSKFHELEGKCSAGSGRSKNKKCEKKIKVMELKYVSSDEEDNEDDSDNKDDILLSIGARHSKVFFENDEGNIFSIYRCLLHSKKEVPEIDNELIAQALDSGKKSSWTILMVGGGHFAGGVFYDGNAVVHKTFHCYTVRAKQGSSQSSRDNRNASSHPKSAGASIRRYNEASLIQHVQEILETWSPQIKNSSLILYRAVGPFNRTVLFGGKNAPIDKNDPRLRPLPFPTRRATFSEVKRVYDILSNMEIYGSAENFTDSFPISPRQPLRKRTLRTNSVGEEEMNDAVEENDATPSLNKSGNRQSRSEKSKMTNQDKQSRNTRPQIDRAKMRKSPKRPLPDIVAKLARSSSESEFDVLDSSMIINNMDLISQDLEINFEDHLQAFENTVPKNKRKLRQQKRKMKKSAKEDANS</sequence>
<keyword evidence="2" id="KW-1185">Reference proteome</keyword>
<evidence type="ECO:0000313" key="1">
    <source>
        <dbReference type="EMBL" id="KAJ8667303.1"/>
    </source>
</evidence>
<proteinExistence type="predicted"/>
<comment type="caution">
    <text evidence="1">The sequence shown here is derived from an EMBL/GenBank/DDBJ whole genome shotgun (WGS) entry which is preliminary data.</text>
</comment>
<dbReference type="Proteomes" id="UP001239111">
    <property type="component" value="Chromosome 4"/>
</dbReference>
<gene>
    <name evidence="1" type="ORF">QAD02_008965</name>
</gene>
<protein>
    <submittedName>
        <fullName evidence="1">Uncharacterized protein</fullName>
    </submittedName>
</protein>
<evidence type="ECO:0000313" key="2">
    <source>
        <dbReference type="Proteomes" id="UP001239111"/>
    </source>
</evidence>